<dbReference type="SUPFAM" id="SSF53335">
    <property type="entry name" value="S-adenosyl-L-methionine-dependent methyltransferases"/>
    <property type="match status" value="1"/>
</dbReference>
<dbReference type="OrthoDB" id="6329284at2759"/>
<dbReference type="PANTHER" id="PTHR43861">
    <property type="entry name" value="TRANS-ACONITATE 2-METHYLTRANSFERASE-RELATED"/>
    <property type="match status" value="1"/>
</dbReference>
<protein>
    <recommendedName>
        <fullName evidence="1">Methyltransferase type 11 domain-containing protein</fullName>
    </recommendedName>
</protein>
<keyword evidence="3" id="KW-1185">Reference proteome</keyword>
<dbReference type="AlphaFoldDB" id="A0A8H7PXF6"/>
<evidence type="ECO:0000259" key="1">
    <source>
        <dbReference type="Pfam" id="PF08241"/>
    </source>
</evidence>
<dbReference type="GO" id="GO:0008757">
    <property type="term" value="F:S-adenosylmethionine-dependent methyltransferase activity"/>
    <property type="evidence" value="ECO:0007669"/>
    <property type="project" value="InterPro"/>
</dbReference>
<gene>
    <name evidence="2" type="ORF">INT43_008817</name>
</gene>
<dbReference type="Gene3D" id="3.40.50.150">
    <property type="entry name" value="Vaccinia Virus protein VP39"/>
    <property type="match status" value="1"/>
</dbReference>
<reference evidence="2" key="1">
    <citation type="submission" date="2020-12" db="EMBL/GenBank/DDBJ databases">
        <title>Metabolic potential, ecology and presence of endohyphal bacteria is reflected in genomic diversity of Mucoromycotina.</title>
        <authorList>
            <person name="Muszewska A."/>
            <person name="Okrasinska A."/>
            <person name="Steczkiewicz K."/>
            <person name="Drgas O."/>
            <person name="Orlowska M."/>
            <person name="Perlinska-Lenart U."/>
            <person name="Aleksandrzak-Piekarczyk T."/>
            <person name="Szatraj K."/>
            <person name="Zielenkiewicz U."/>
            <person name="Pilsyk S."/>
            <person name="Malc E."/>
            <person name="Mieczkowski P."/>
            <person name="Kruszewska J.S."/>
            <person name="Biernat P."/>
            <person name="Pawlowska J."/>
        </authorList>
    </citation>
    <scope>NUCLEOTIDE SEQUENCE</scope>
    <source>
        <strain evidence="2">WA0000067209</strain>
    </source>
</reference>
<name>A0A8H7PXF6_MORIS</name>
<accession>A0A8H7PXF6</accession>
<comment type="caution">
    <text evidence="2">The sequence shown here is derived from an EMBL/GenBank/DDBJ whole genome shotgun (WGS) entry which is preliminary data.</text>
</comment>
<evidence type="ECO:0000313" key="2">
    <source>
        <dbReference type="EMBL" id="KAG2181234.1"/>
    </source>
</evidence>
<dbReference type="InterPro" id="IPR029063">
    <property type="entry name" value="SAM-dependent_MTases_sf"/>
</dbReference>
<dbReference type="CDD" id="cd02440">
    <property type="entry name" value="AdoMet_MTases"/>
    <property type="match status" value="1"/>
</dbReference>
<dbReference type="Pfam" id="PF08241">
    <property type="entry name" value="Methyltransf_11"/>
    <property type="match status" value="1"/>
</dbReference>
<dbReference type="EMBL" id="JAEPQZ010000005">
    <property type="protein sequence ID" value="KAG2181234.1"/>
    <property type="molecule type" value="Genomic_DNA"/>
</dbReference>
<evidence type="ECO:0000313" key="3">
    <source>
        <dbReference type="Proteomes" id="UP000654370"/>
    </source>
</evidence>
<sequence>MSNTDNWSAKKYDQNANFVPVLGSIILDMLAAQPNETILDLGCGDGILTKKLEDQCKRVVGIDASANMIKKAQELGCKDARVADGHDIAGWFAKENVEQEIGGKFDAVFTNAALHWMTEPKKVIAGVKQVLKTGGRFVGEFGGYMNVADVHGALITALNRRGKDGKSFSPWFFPSDQYYKTLLEEQSFKVETISLNPRPTPLPTDVAGWIDTFGFSFLAALDTDQERRDMVHEIVEHLRPTHQREDGVWTVMYVRCRFIAYKQ</sequence>
<proteinExistence type="predicted"/>
<feature type="domain" description="Methyltransferase type 11" evidence="1">
    <location>
        <begin position="39"/>
        <end position="138"/>
    </location>
</feature>
<dbReference type="Proteomes" id="UP000654370">
    <property type="component" value="Unassembled WGS sequence"/>
</dbReference>
<organism evidence="2 3">
    <name type="scientific">Mortierella isabellina</name>
    <name type="common">Filamentous fungus</name>
    <name type="synonym">Umbelopsis isabellina</name>
    <dbReference type="NCBI Taxonomy" id="91625"/>
    <lineage>
        <taxon>Eukaryota</taxon>
        <taxon>Fungi</taxon>
        <taxon>Fungi incertae sedis</taxon>
        <taxon>Mucoromycota</taxon>
        <taxon>Mucoromycotina</taxon>
        <taxon>Umbelopsidomycetes</taxon>
        <taxon>Umbelopsidales</taxon>
        <taxon>Umbelopsidaceae</taxon>
        <taxon>Umbelopsis</taxon>
    </lineage>
</organism>
<dbReference type="PANTHER" id="PTHR43861:SF1">
    <property type="entry name" value="TRANS-ACONITATE 2-METHYLTRANSFERASE"/>
    <property type="match status" value="1"/>
</dbReference>
<dbReference type="InterPro" id="IPR013216">
    <property type="entry name" value="Methyltransf_11"/>
</dbReference>